<accession>A0A6J5P7V9</accession>
<dbReference type="EMBL" id="LR796858">
    <property type="protein sequence ID" value="CAB4171129.1"/>
    <property type="molecule type" value="Genomic_DNA"/>
</dbReference>
<gene>
    <name evidence="4" type="ORF">UFOVP1666_47</name>
    <name evidence="1" type="ORF">UFOVP867_2</name>
    <name evidence="2" type="ORF">UFOVP913_196</name>
    <name evidence="3" type="ORF">UFOVP993_52</name>
</gene>
<evidence type="ECO:0000313" key="3">
    <source>
        <dbReference type="EMBL" id="CAB4176730.1"/>
    </source>
</evidence>
<sequence length="69" mass="8195">MLKVQGHPGLYRDEETKAIINRSSDHDKYIQNRDRKLQEMQDIQNLKSDVNDIKDMLNVIVKNLKERNT</sequence>
<reference evidence="1" key="1">
    <citation type="submission" date="2020-04" db="EMBL/GenBank/DDBJ databases">
        <authorList>
            <person name="Chiriac C."/>
            <person name="Salcher M."/>
            <person name="Ghai R."/>
            <person name="Kavagutti S V."/>
        </authorList>
    </citation>
    <scope>NUCLEOTIDE SEQUENCE</scope>
</reference>
<dbReference type="EMBL" id="LR796944">
    <property type="protein sequence ID" value="CAB4176730.1"/>
    <property type="molecule type" value="Genomic_DNA"/>
</dbReference>
<evidence type="ECO:0000313" key="4">
    <source>
        <dbReference type="EMBL" id="CAB4223001.1"/>
    </source>
</evidence>
<evidence type="ECO:0000313" key="2">
    <source>
        <dbReference type="EMBL" id="CAB4171129.1"/>
    </source>
</evidence>
<dbReference type="EMBL" id="LR797534">
    <property type="protein sequence ID" value="CAB4223001.1"/>
    <property type="molecule type" value="Genomic_DNA"/>
</dbReference>
<protein>
    <submittedName>
        <fullName evidence="1">Uncharacterized protein</fullName>
    </submittedName>
</protein>
<organism evidence="1">
    <name type="scientific">uncultured Caudovirales phage</name>
    <dbReference type="NCBI Taxonomy" id="2100421"/>
    <lineage>
        <taxon>Viruses</taxon>
        <taxon>Duplodnaviria</taxon>
        <taxon>Heunggongvirae</taxon>
        <taxon>Uroviricota</taxon>
        <taxon>Caudoviricetes</taxon>
        <taxon>Peduoviridae</taxon>
        <taxon>Maltschvirus</taxon>
        <taxon>Maltschvirus maltsch</taxon>
    </lineage>
</organism>
<dbReference type="EMBL" id="LR796815">
    <property type="protein sequence ID" value="CAB4167152.1"/>
    <property type="molecule type" value="Genomic_DNA"/>
</dbReference>
<proteinExistence type="predicted"/>
<name>A0A6J5P7V9_9CAUD</name>
<evidence type="ECO:0000313" key="1">
    <source>
        <dbReference type="EMBL" id="CAB4167152.1"/>
    </source>
</evidence>